<keyword evidence="6" id="KW-0812">Transmembrane</keyword>
<gene>
    <name evidence="7" type="ORF">FHW23_001425</name>
</gene>
<dbReference type="PANTHER" id="PTHR22913">
    <property type="entry name" value="HYALURONAN SYNTHASE"/>
    <property type="match status" value="1"/>
</dbReference>
<keyword evidence="6" id="KW-1133">Transmembrane helix</keyword>
<keyword evidence="4 7" id="KW-0808">Transferase</keyword>
<organism evidence="7 8">
    <name type="scientific">Curtobacterium pusillum</name>
    <dbReference type="NCBI Taxonomy" id="69373"/>
    <lineage>
        <taxon>Bacteria</taxon>
        <taxon>Bacillati</taxon>
        <taxon>Actinomycetota</taxon>
        <taxon>Actinomycetes</taxon>
        <taxon>Micrococcales</taxon>
        <taxon>Microbacteriaceae</taxon>
        <taxon>Curtobacterium</taxon>
    </lineage>
</organism>
<dbReference type="Pfam" id="PF13641">
    <property type="entry name" value="Glyco_tranf_2_3"/>
    <property type="match status" value="1"/>
</dbReference>
<evidence type="ECO:0000256" key="3">
    <source>
        <dbReference type="ARBA" id="ARBA00022676"/>
    </source>
</evidence>
<keyword evidence="5 6" id="KW-0472">Membrane</keyword>
<dbReference type="Gene3D" id="3.90.550.10">
    <property type="entry name" value="Spore Coat Polysaccharide Biosynthesis Protein SpsA, Chain A"/>
    <property type="match status" value="1"/>
</dbReference>
<proteinExistence type="predicted"/>
<evidence type="ECO:0000256" key="6">
    <source>
        <dbReference type="SAM" id="Phobius"/>
    </source>
</evidence>
<feature type="transmembrane region" description="Helical" evidence="6">
    <location>
        <begin position="375"/>
        <end position="398"/>
    </location>
</feature>
<dbReference type="RefSeq" id="WP_182515681.1">
    <property type="nucleotide sequence ID" value="NZ_JACGXP010000002.1"/>
</dbReference>
<evidence type="ECO:0000256" key="2">
    <source>
        <dbReference type="ARBA" id="ARBA00022475"/>
    </source>
</evidence>
<protein>
    <submittedName>
        <fullName evidence="7">Hyaluronan synthase</fullName>
        <ecNumber evidence="7">2.4.1.212</ecNumber>
    </submittedName>
</protein>
<accession>A0AAW3T4M4</accession>
<dbReference type="Proteomes" id="UP000590225">
    <property type="component" value="Unassembled WGS sequence"/>
</dbReference>
<sequence length="541" mass="60087">MFTFILQIRQMVDGHPEFYLFAVYSAVIWLLWLLKVVLSARYRPYTGTYTGTTSVVVPVVDEPIDLFRDVIGRMVEQGPGEIIVVINGAKNEALEMVCDEFAPLVRWTHTPIPGKRNAVKVGTEMSNGDITVLVDSDTVWTPGTLPELLKPFADASVGGVTTRQRILEPTRSWITRWADWLENSRALYSMPAQSVLGQIGCLPGRTIAFRRDILVRVMDRFMHEKFMGVFLEVSDDRTLTNLTLKEGYRTVYQYTSLVYTDAPLQVKKLFKQQLRWARGSQYNTLRMLPWMLGHAPILALFFLTDIILPFMLFGVIAGWVYRGLTGQGENLYQGILHQYGFSTGFVYVAGLMVVSSVLSMAIRQMRHLAEKPSDFFRLPMFIIVSTFFLMPIRLLGFFRLAHASGWGTRAGAYAGGPMEEDPGDAVQPSAIATQTPVSPIDAAPAGPVDATDRARAALATDPAYADDQRAADRAFDELFGADATTNSTATVLATRRSAATAVQSVRTSAPAPARVRRYNPYAAIPYCIGFAIFALEAFLIV</sequence>
<dbReference type="GO" id="GO:0030213">
    <property type="term" value="P:hyaluronan biosynthetic process"/>
    <property type="evidence" value="ECO:0007669"/>
    <property type="project" value="TreeGrafter"/>
</dbReference>
<dbReference type="PANTHER" id="PTHR22913:SF12">
    <property type="entry name" value="MANNURONAN SYNTHASE"/>
    <property type="match status" value="1"/>
</dbReference>
<dbReference type="CDD" id="cd06434">
    <property type="entry name" value="GT2_HAS"/>
    <property type="match status" value="1"/>
</dbReference>
<evidence type="ECO:0000256" key="4">
    <source>
        <dbReference type="ARBA" id="ARBA00022679"/>
    </source>
</evidence>
<keyword evidence="2" id="KW-1003">Cell membrane</keyword>
<evidence type="ECO:0000313" key="8">
    <source>
        <dbReference type="Proteomes" id="UP000590225"/>
    </source>
</evidence>
<dbReference type="GO" id="GO:0050501">
    <property type="term" value="F:hyaluronan synthase activity"/>
    <property type="evidence" value="ECO:0007669"/>
    <property type="project" value="UniProtKB-EC"/>
</dbReference>
<dbReference type="EMBL" id="JACGXP010000002">
    <property type="protein sequence ID" value="MBA8990179.1"/>
    <property type="molecule type" value="Genomic_DNA"/>
</dbReference>
<evidence type="ECO:0000256" key="1">
    <source>
        <dbReference type="ARBA" id="ARBA00004236"/>
    </source>
</evidence>
<comment type="caution">
    <text evidence="7">The sequence shown here is derived from an EMBL/GenBank/DDBJ whole genome shotgun (WGS) entry which is preliminary data.</text>
</comment>
<feature type="transmembrane region" description="Helical" evidence="6">
    <location>
        <begin position="297"/>
        <end position="321"/>
    </location>
</feature>
<dbReference type="GO" id="GO:0085029">
    <property type="term" value="P:extracellular matrix assembly"/>
    <property type="evidence" value="ECO:0007669"/>
    <property type="project" value="TreeGrafter"/>
</dbReference>
<dbReference type="InterPro" id="IPR029044">
    <property type="entry name" value="Nucleotide-diphossugar_trans"/>
</dbReference>
<feature type="transmembrane region" description="Helical" evidence="6">
    <location>
        <begin position="341"/>
        <end position="363"/>
    </location>
</feature>
<dbReference type="SUPFAM" id="SSF53448">
    <property type="entry name" value="Nucleotide-diphospho-sugar transferases"/>
    <property type="match status" value="1"/>
</dbReference>
<feature type="transmembrane region" description="Helical" evidence="6">
    <location>
        <begin position="521"/>
        <end position="540"/>
    </location>
</feature>
<feature type="transmembrane region" description="Helical" evidence="6">
    <location>
        <begin position="18"/>
        <end position="38"/>
    </location>
</feature>
<evidence type="ECO:0000256" key="5">
    <source>
        <dbReference type="ARBA" id="ARBA00023136"/>
    </source>
</evidence>
<dbReference type="AlphaFoldDB" id="A0AAW3T4M4"/>
<reference evidence="7 8" key="1">
    <citation type="submission" date="2020-07" db="EMBL/GenBank/DDBJ databases">
        <title>Above-ground endophytic microbial communities from plants in different locations in the United States.</title>
        <authorList>
            <person name="Frank C."/>
        </authorList>
    </citation>
    <scope>NUCLEOTIDE SEQUENCE [LARGE SCALE GENOMIC DNA]</scope>
    <source>
        <strain evidence="7 8">WPL5_2</strain>
    </source>
</reference>
<evidence type="ECO:0000313" key="7">
    <source>
        <dbReference type="EMBL" id="MBA8990179.1"/>
    </source>
</evidence>
<comment type="subcellular location">
    <subcellularLocation>
        <location evidence="1">Cell membrane</location>
    </subcellularLocation>
</comment>
<keyword evidence="3 7" id="KW-0328">Glycosyltransferase</keyword>
<name>A0AAW3T4M4_9MICO</name>
<dbReference type="EC" id="2.4.1.212" evidence="7"/>
<dbReference type="GO" id="GO:0005886">
    <property type="term" value="C:plasma membrane"/>
    <property type="evidence" value="ECO:0007669"/>
    <property type="project" value="UniProtKB-SubCell"/>
</dbReference>